<dbReference type="GO" id="GO:0005739">
    <property type="term" value="C:mitochondrion"/>
    <property type="evidence" value="ECO:0007669"/>
    <property type="project" value="TreeGrafter"/>
</dbReference>
<keyword evidence="2" id="KW-0648">Protein biosynthesis</keyword>
<dbReference type="EMBL" id="PKPP01003901">
    <property type="protein sequence ID" value="PWA67079.1"/>
    <property type="molecule type" value="Genomic_DNA"/>
</dbReference>
<gene>
    <name evidence="5" type="ORF">CTI12_AA322480</name>
</gene>
<evidence type="ECO:0000256" key="2">
    <source>
        <dbReference type="ARBA" id="ARBA00022917"/>
    </source>
</evidence>
<evidence type="ECO:0000256" key="1">
    <source>
        <dbReference type="ARBA" id="ARBA00006209"/>
    </source>
</evidence>
<name>A0A2U1N0N7_ARTAN</name>
<dbReference type="GO" id="GO:0006421">
    <property type="term" value="P:asparaginyl-tRNA aminoacylation"/>
    <property type="evidence" value="ECO:0007669"/>
    <property type="project" value="TreeGrafter"/>
</dbReference>
<dbReference type="GO" id="GO:0004816">
    <property type="term" value="F:asparagine-tRNA ligase activity"/>
    <property type="evidence" value="ECO:0007669"/>
    <property type="project" value="TreeGrafter"/>
</dbReference>
<organism evidence="5 6">
    <name type="scientific">Artemisia annua</name>
    <name type="common">Sweet wormwood</name>
    <dbReference type="NCBI Taxonomy" id="35608"/>
    <lineage>
        <taxon>Eukaryota</taxon>
        <taxon>Viridiplantae</taxon>
        <taxon>Streptophyta</taxon>
        <taxon>Embryophyta</taxon>
        <taxon>Tracheophyta</taxon>
        <taxon>Spermatophyta</taxon>
        <taxon>Magnoliopsida</taxon>
        <taxon>eudicotyledons</taxon>
        <taxon>Gunneridae</taxon>
        <taxon>Pentapetalae</taxon>
        <taxon>asterids</taxon>
        <taxon>campanulids</taxon>
        <taxon>Asterales</taxon>
        <taxon>Asteraceae</taxon>
        <taxon>Asteroideae</taxon>
        <taxon>Anthemideae</taxon>
        <taxon>Artemisiinae</taxon>
        <taxon>Artemisia</taxon>
    </lineage>
</organism>
<dbReference type="Pfam" id="PF19274">
    <property type="entry name" value="PI4K_N"/>
    <property type="match status" value="1"/>
</dbReference>
<dbReference type="PANTHER" id="PTHR22594:SF36">
    <property type="entry name" value="ASPARAGINE--TRNA LIGASE, CYTOPLASMIC 2"/>
    <property type="match status" value="1"/>
</dbReference>
<protein>
    <submittedName>
        <fullName evidence="5">Asparaginyl-tRNA synthetase 2</fullName>
    </submittedName>
</protein>
<comment type="caution">
    <text evidence="5">The sequence shown here is derived from an EMBL/GenBank/DDBJ whole genome shotgun (WGS) entry which is preliminary data.</text>
</comment>
<dbReference type="Proteomes" id="UP000245207">
    <property type="component" value="Unassembled WGS sequence"/>
</dbReference>
<evidence type="ECO:0000259" key="4">
    <source>
        <dbReference type="Pfam" id="PF19274"/>
    </source>
</evidence>
<evidence type="ECO:0000313" key="5">
    <source>
        <dbReference type="EMBL" id="PWA67079.1"/>
    </source>
</evidence>
<dbReference type="AlphaFoldDB" id="A0A2U1N0N7"/>
<reference evidence="5 6" key="1">
    <citation type="journal article" date="2018" name="Mol. Plant">
        <title>The genome of Artemisia annua provides insight into the evolution of Asteraceae family and artemisinin biosynthesis.</title>
        <authorList>
            <person name="Shen Q."/>
            <person name="Zhang L."/>
            <person name="Liao Z."/>
            <person name="Wang S."/>
            <person name="Yan T."/>
            <person name="Shi P."/>
            <person name="Liu M."/>
            <person name="Fu X."/>
            <person name="Pan Q."/>
            <person name="Wang Y."/>
            <person name="Lv Z."/>
            <person name="Lu X."/>
            <person name="Zhang F."/>
            <person name="Jiang W."/>
            <person name="Ma Y."/>
            <person name="Chen M."/>
            <person name="Hao X."/>
            <person name="Li L."/>
            <person name="Tang Y."/>
            <person name="Lv G."/>
            <person name="Zhou Y."/>
            <person name="Sun X."/>
            <person name="Brodelius P.E."/>
            <person name="Rose J.K.C."/>
            <person name="Tang K."/>
        </authorList>
    </citation>
    <scope>NUCLEOTIDE SEQUENCE [LARGE SCALE GENOMIC DNA]</scope>
    <source>
        <strain evidence="6">cv. Huhao1</strain>
        <tissue evidence="5">Leaf</tissue>
    </source>
</reference>
<dbReference type="InterPro" id="IPR045495">
    <property type="entry name" value="PI4K_N"/>
</dbReference>
<accession>A0A2U1N0N7</accession>
<dbReference type="GO" id="GO:0005524">
    <property type="term" value="F:ATP binding"/>
    <property type="evidence" value="ECO:0007669"/>
    <property type="project" value="UniProtKB-KW"/>
</dbReference>
<keyword evidence="3 5" id="KW-0436">Ligase</keyword>
<keyword evidence="6" id="KW-1185">Reference proteome</keyword>
<evidence type="ECO:0000313" key="6">
    <source>
        <dbReference type="Proteomes" id="UP000245207"/>
    </source>
</evidence>
<feature type="domain" description="PI4-kinase N-terminal" evidence="4">
    <location>
        <begin position="168"/>
        <end position="212"/>
    </location>
</feature>
<proteinExistence type="inferred from homology"/>
<keyword evidence="3 5" id="KW-0030">Aminoacyl-tRNA synthetase</keyword>
<dbReference type="PANTHER" id="PTHR22594">
    <property type="entry name" value="ASPARTYL/LYSYL-TRNA SYNTHETASE"/>
    <property type="match status" value="1"/>
</dbReference>
<dbReference type="STRING" id="35608.A0A2U1N0N7"/>
<evidence type="ECO:0000256" key="3">
    <source>
        <dbReference type="ARBA" id="ARBA00023146"/>
    </source>
</evidence>
<sequence>MEHNLKRPYPEVFGIAKLNNMISKKLVERCPLYNGGTFTHDWLPDGWTAIVWATSTGQKYMSCDGVKEGIRGHCASLYVRQGFFVSFNTIEISQKVNVSEYVNNSRNRSAFRAGRAMEKGGGFSLKVLVQMQVSIFINCCNLLLLKTQKIIWVQRAPQDSRPKKKCLSSSWAIRTSDERIQEKLYKANTWQKAQPTTDVVSLLSEIHIAWCMSTSFSFYKIIVDSSIAPPNQLLPTGTCILVERVLQKPSLQGKHTIELKAEKLLHIGIVDQESYPLSKKSLPLARLRDCAHFRPQTTTDASVMKVNSEEPISMDDTANADLETAFLTTLGSLHLESCASALGNIIIENSFISSQGTIGFTGIDDSYEPPLSCESKGQ</sequence>
<comment type="similarity">
    <text evidence="1">Belongs to the PI3/PI4-kinase family. Type III PI4K subfamily.</text>
</comment>